<feature type="binding site" evidence="2">
    <location>
        <position position="79"/>
    </location>
    <ligand>
        <name>S-adenosyl-L-methionine</name>
        <dbReference type="ChEBI" id="CHEBI:59789"/>
    </ligand>
</feature>
<dbReference type="GO" id="GO:0032259">
    <property type="term" value="P:methylation"/>
    <property type="evidence" value="ECO:0007669"/>
    <property type="project" value="UniProtKB-KW"/>
</dbReference>
<evidence type="ECO:0000313" key="8">
    <source>
        <dbReference type="Proteomes" id="UP001157039"/>
    </source>
</evidence>
<dbReference type="EMBL" id="BSUW01000001">
    <property type="protein sequence ID" value="GMA72203.1"/>
    <property type="molecule type" value="Genomic_DNA"/>
</dbReference>
<dbReference type="InterPro" id="IPR048647">
    <property type="entry name" value="RlmA_N"/>
</dbReference>
<reference evidence="5 7" key="1">
    <citation type="journal article" date="2012" name="Int. J. Syst. Evol. Microbiol.">
        <title>Characterization of Tetragenococcus strains from sugar thick juice reveals a novel species, Tetragenococcus osmophilus sp. nov., and divides Tetragenococcus halophilus into two subspecies, T. halophilus subsp. halophilus subsp. nov. and T. halophilus subsp. flandriensis subsp. nov.</title>
        <authorList>
            <person name="Juste A."/>
            <person name="Van Trappen S."/>
            <person name="Verreth C."/>
            <person name="Cleenwerck I."/>
            <person name="De Vos P."/>
            <person name="Lievens B."/>
            <person name="Willems K.A."/>
        </authorList>
    </citation>
    <scope>NUCLEOTIDE SEQUENCE [LARGE SCALE GENOMIC DNA]</scope>
    <source>
        <strain evidence="5 7">JCM 31126</strain>
    </source>
</reference>
<dbReference type="InterPro" id="IPR041698">
    <property type="entry name" value="Methyltransf_25"/>
</dbReference>
<reference evidence="6 8" key="2">
    <citation type="journal article" date="2014" name="Int. J. Syst. Evol. Microbiol.">
        <title>Complete genome sequence of Corynebacterium casei LMG S-19264T (=DSM 44701T), isolated from a smear-ripened cheese.</title>
        <authorList>
            <consortium name="US DOE Joint Genome Institute (JGI-PGF)"/>
            <person name="Walter F."/>
            <person name="Albersmeier A."/>
            <person name="Kalinowski J."/>
            <person name="Ruckert C."/>
        </authorList>
    </citation>
    <scope>NUCLEOTIDE SEQUENCE [LARGE SCALE GENOMIC DNA]</scope>
    <source>
        <strain evidence="6 8">NBRC 114545</strain>
    </source>
</reference>
<dbReference type="PIRSF" id="PIRSF018249">
    <property type="entry name" value="MyrA_prd"/>
    <property type="match status" value="1"/>
</dbReference>
<dbReference type="Proteomes" id="UP000268310">
    <property type="component" value="Chromosome"/>
</dbReference>
<evidence type="ECO:0000259" key="3">
    <source>
        <dbReference type="Pfam" id="PF13649"/>
    </source>
</evidence>
<dbReference type="KEGG" id="too:C7K38_06935"/>
<dbReference type="CDD" id="cd02440">
    <property type="entry name" value="AdoMet_MTases"/>
    <property type="match status" value="1"/>
</dbReference>
<feature type="domain" description="23S rRNA (guanine(745)-N(1))-methyltransferase N-terminal" evidence="4">
    <location>
        <begin position="19"/>
        <end position="54"/>
    </location>
</feature>
<evidence type="ECO:0000259" key="4">
    <source>
        <dbReference type="Pfam" id="PF21302"/>
    </source>
</evidence>
<dbReference type="EMBL" id="CP027783">
    <property type="protein sequence ID" value="AYW48128.1"/>
    <property type="molecule type" value="Genomic_DNA"/>
</dbReference>
<dbReference type="PANTHER" id="PTHR43591:SF24">
    <property type="entry name" value="2-METHOXY-6-POLYPRENYL-1,4-BENZOQUINOL METHYLASE, MITOCHONDRIAL"/>
    <property type="match status" value="1"/>
</dbReference>
<dbReference type="PANTHER" id="PTHR43591">
    <property type="entry name" value="METHYLTRANSFERASE"/>
    <property type="match status" value="1"/>
</dbReference>
<reference evidence="6" key="4">
    <citation type="submission" date="2023-02" db="EMBL/GenBank/DDBJ databases">
        <authorList>
            <person name="Sun Q."/>
            <person name="Mori K."/>
        </authorList>
    </citation>
    <scope>NUCLEOTIDE SEQUENCE</scope>
    <source>
        <strain evidence="6">NBRC 114545</strain>
    </source>
</reference>
<feature type="binding site" evidence="1">
    <location>
        <position position="41"/>
    </location>
    <ligand>
        <name>Zn(2+)</name>
        <dbReference type="ChEBI" id="CHEBI:29105"/>
    </ligand>
</feature>
<feature type="binding site" evidence="2">
    <location>
        <position position="189"/>
    </location>
    <ligand>
        <name>S-adenosyl-L-methionine</name>
        <dbReference type="ChEBI" id="CHEBI:59789"/>
    </ligand>
</feature>
<evidence type="ECO:0000313" key="6">
    <source>
        <dbReference type="EMBL" id="GMA72203.1"/>
    </source>
</evidence>
<dbReference type="Pfam" id="PF13649">
    <property type="entry name" value="Methyltransf_25"/>
    <property type="match status" value="1"/>
</dbReference>
<dbReference type="Proteomes" id="UP001157039">
    <property type="component" value="Unassembled WGS sequence"/>
</dbReference>
<dbReference type="InterPro" id="IPR029063">
    <property type="entry name" value="SAM-dependent_MTases_sf"/>
</dbReference>
<keyword evidence="1" id="KW-0862">Zinc</keyword>
<name>A0AA38CVR9_9ENTE</name>
<dbReference type="SUPFAM" id="SSF53335">
    <property type="entry name" value="S-adenosyl-L-methionine-dependent methyltransferases"/>
    <property type="match status" value="1"/>
</dbReference>
<dbReference type="RefSeq" id="WP_123935776.1">
    <property type="nucleotide sequence ID" value="NZ_BSUW01000001.1"/>
</dbReference>
<feature type="binding site" evidence="2">
    <location>
        <begin position="102"/>
        <end position="103"/>
    </location>
    <ligand>
        <name>S-adenosyl-L-methionine</name>
        <dbReference type="ChEBI" id="CHEBI:59789"/>
    </ligand>
</feature>
<evidence type="ECO:0000256" key="2">
    <source>
        <dbReference type="PIRSR" id="PIRSR018249-2"/>
    </source>
</evidence>
<accession>A0AA38CVR9</accession>
<dbReference type="Pfam" id="PF21302">
    <property type="entry name" value="Zn_ribbon_RlmA"/>
    <property type="match status" value="1"/>
</dbReference>
<proteinExistence type="predicted"/>
<feature type="domain" description="Methyltransferase" evidence="3">
    <location>
        <begin position="95"/>
        <end position="178"/>
    </location>
</feature>
<sequence>MKKKIQQSQEFIHAYSHLFQCPICHTGMCASQKSLYCQNHHQFDLSKKGTLYFLNHQIKTEYQKEMFEHRRNMIQSGMYQPLLEFLTSYCEKEQILDVGCGEGSFLQEIAKECAIQPSIGFDISKEGIYLATEDHHNIFWCIADLTNLPFSGQSFSTILNIFSPSNYAEFSRVLKKGGQAIKVVPQSGYLQELRQSFYPNDVNKQKYSNEQVVEKFQQSFSSVKYKRLTYTYEIPKEKHTSLLEMSPLEWGVSAFQKEKVKQNPLEKVTIDLDVLIGKNA</sequence>
<evidence type="ECO:0000313" key="5">
    <source>
        <dbReference type="EMBL" id="AYW48128.1"/>
    </source>
</evidence>
<dbReference type="AlphaFoldDB" id="A0AA38CVR9"/>
<dbReference type="GO" id="GO:0046872">
    <property type="term" value="F:metal ion binding"/>
    <property type="evidence" value="ECO:0007669"/>
    <property type="project" value="UniProtKB-KW"/>
</dbReference>
<evidence type="ECO:0000256" key="1">
    <source>
        <dbReference type="PIRSR" id="PIRSR018249-1"/>
    </source>
</evidence>
<dbReference type="GO" id="GO:0008168">
    <property type="term" value="F:methyltransferase activity"/>
    <property type="evidence" value="ECO:0007669"/>
    <property type="project" value="UniProtKB-KW"/>
</dbReference>
<dbReference type="InterPro" id="IPR016718">
    <property type="entry name" value="rRNA_m1G-MeTrfase_A_prd"/>
</dbReference>
<keyword evidence="2" id="KW-0949">S-adenosyl-L-methionine</keyword>
<keyword evidence="7" id="KW-1185">Reference proteome</keyword>
<keyword evidence="1" id="KW-0479">Metal-binding</keyword>
<gene>
    <name evidence="6" type="primary">rrmA</name>
    <name evidence="5" type="ORF">C7K38_06935</name>
    <name evidence="6" type="ORF">GCM10025885_12520</name>
</gene>
<feature type="binding site" evidence="1">
    <location>
        <position position="29"/>
    </location>
    <ligand>
        <name>Zn(2+)</name>
        <dbReference type="ChEBI" id="CHEBI:29105"/>
    </ligand>
</feature>
<dbReference type="Gene3D" id="3.40.50.150">
    <property type="entry name" value="Vaccinia Virus protein VP39"/>
    <property type="match status" value="1"/>
</dbReference>
<evidence type="ECO:0000313" key="7">
    <source>
        <dbReference type="Proteomes" id="UP000268310"/>
    </source>
</evidence>
<feature type="binding site" evidence="1">
    <location>
        <position position="37"/>
    </location>
    <ligand>
        <name>Zn(2+)</name>
        <dbReference type="ChEBI" id="CHEBI:29105"/>
    </ligand>
</feature>
<organism evidence="6 8">
    <name type="scientific">Tetragenococcus osmophilus</name>
    <dbReference type="NCBI Taxonomy" id="526944"/>
    <lineage>
        <taxon>Bacteria</taxon>
        <taxon>Bacillati</taxon>
        <taxon>Bacillota</taxon>
        <taxon>Bacilli</taxon>
        <taxon>Lactobacillales</taxon>
        <taxon>Enterococcaceae</taxon>
        <taxon>Tetragenococcus</taxon>
    </lineage>
</organism>
<keyword evidence="6" id="KW-0808">Transferase</keyword>
<reference evidence="5" key="3">
    <citation type="submission" date="2018-03" db="EMBL/GenBank/DDBJ databases">
        <authorList>
            <person name="Jeon C.O."/>
        </authorList>
    </citation>
    <scope>NUCLEOTIDE SEQUENCE</scope>
    <source>
        <strain evidence="5">JCM 31126</strain>
    </source>
</reference>
<keyword evidence="6" id="KW-0489">Methyltransferase</keyword>
<protein>
    <submittedName>
        <fullName evidence="6">50S rRNA methyltransferase</fullName>
    </submittedName>
</protein>